<dbReference type="AlphaFoldDB" id="A0A226EW89"/>
<name>A0A226EW89_FOLCA</name>
<keyword evidence="3" id="KW-0677">Repeat</keyword>
<comment type="caution">
    <text evidence="11">The sequence shown here is derived from an EMBL/GenBank/DDBJ whole genome shotgun (WGS) entry which is preliminary data.</text>
</comment>
<dbReference type="PROSITE" id="PS50268">
    <property type="entry name" value="CADHERIN_2"/>
    <property type="match status" value="2"/>
</dbReference>
<dbReference type="STRING" id="158441.A0A226EW89"/>
<comment type="subcellular location">
    <subcellularLocation>
        <location evidence="1">Membrane</location>
    </subcellularLocation>
</comment>
<feature type="compositionally biased region" description="Basic residues" evidence="9">
    <location>
        <begin position="399"/>
        <end position="414"/>
    </location>
</feature>
<dbReference type="PRINTS" id="PR00205">
    <property type="entry name" value="CADHERIN"/>
</dbReference>
<feature type="region of interest" description="Disordered" evidence="9">
    <location>
        <begin position="377"/>
        <end position="414"/>
    </location>
</feature>
<evidence type="ECO:0000256" key="4">
    <source>
        <dbReference type="ARBA" id="ARBA00022837"/>
    </source>
</evidence>
<evidence type="ECO:0000256" key="1">
    <source>
        <dbReference type="ARBA" id="ARBA00004370"/>
    </source>
</evidence>
<feature type="region of interest" description="Disordered" evidence="9">
    <location>
        <begin position="1"/>
        <end position="26"/>
    </location>
</feature>
<feature type="compositionally biased region" description="Acidic residues" evidence="9">
    <location>
        <begin position="377"/>
        <end position="394"/>
    </location>
</feature>
<evidence type="ECO:0000259" key="10">
    <source>
        <dbReference type="PROSITE" id="PS50268"/>
    </source>
</evidence>
<feature type="domain" description="Cadherin" evidence="10">
    <location>
        <begin position="155"/>
        <end position="262"/>
    </location>
</feature>
<accession>A0A226EW89</accession>
<dbReference type="OMA" id="TNMGHNG"/>
<feature type="compositionally biased region" description="Low complexity" evidence="9">
    <location>
        <begin position="10"/>
        <end position="26"/>
    </location>
</feature>
<keyword evidence="7" id="KW-0472">Membrane</keyword>
<dbReference type="GO" id="GO:0007156">
    <property type="term" value="P:homophilic cell adhesion via plasma membrane adhesion molecules"/>
    <property type="evidence" value="ECO:0007669"/>
    <property type="project" value="InterPro"/>
</dbReference>
<dbReference type="SUPFAM" id="SSF49313">
    <property type="entry name" value="Cadherin-like"/>
    <property type="match status" value="2"/>
</dbReference>
<organism evidence="11 12">
    <name type="scientific">Folsomia candida</name>
    <name type="common">Springtail</name>
    <dbReference type="NCBI Taxonomy" id="158441"/>
    <lineage>
        <taxon>Eukaryota</taxon>
        <taxon>Metazoa</taxon>
        <taxon>Ecdysozoa</taxon>
        <taxon>Arthropoda</taxon>
        <taxon>Hexapoda</taxon>
        <taxon>Collembola</taxon>
        <taxon>Entomobryomorpha</taxon>
        <taxon>Isotomoidea</taxon>
        <taxon>Isotomidae</taxon>
        <taxon>Proisotominae</taxon>
        <taxon>Folsomia</taxon>
    </lineage>
</organism>
<dbReference type="InterPro" id="IPR020894">
    <property type="entry name" value="Cadherin_CS"/>
</dbReference>
<dbReference type="GO" id="GO:0005911">
    <property type="term" value="C:cell-cell junction"/>
    <property type="evidence" value="ECO:0007669"/>
    <property type="project" value="TreeGrafter"/>
</dbReference>
<dbReference type="OrthoDB" id="6079678at2759"/>
<evidence type="ECO:0000256" key="9">
    <source>
        <dbReference type="SAM" id="MobiDB-lite"/>
    </source>
</evidence>
<dbReference type="PANTHER" id="PTHR24025:SF31">
    <property type="entry name" value="NEURAL-CADHERIN"/>
    <property type="match status" value="1"/>
</dbReference>
<evidence type="ECO:0000256" key="7">
    <source>
        <dbReference type="ARBA" id="ARBA00023136"/>
    </source>
</evidence>
<evidence type="ECO:0000256" key="5">
    <source>
        <dbReference type="ARBA" id="ARBA00022889"/>
    </source>
</evidence>
<dbReference type="PANTHER" id="PTHR24025">
    <property type="entry name" value="DESMOGLEIN FAMILY MEMBER"/>
    <property type="match status" value="1"/>
</dbReference>
<protein>
    <submittedName>
        <fullName evidence="11">Neural-cadherin</fullName>
    </submittedName>
</protein>
<dbReference type="InterPro" id="IPR050971">
    <property type="entry name" value="Cadherin-domain_protein"/>
</dbReference>
<evidence type="ECO:0000256" key="3">
    <source>
        <dbReference type="ARBA" id="ARBA00022737"/>
    </source>
</evidence>
<keyword evidence="12" id="KW-1185">Reference proteome</keyword>
<dbReference type="Proteomes" id="UP000198287">
    <property type="component" value="Unassembled WGS sequence"/>
</dbReference>
<proteinExistence type="predicted"/>
<keyword evidence="2" id="KW-0812">Transmembrane</keyword>
<dbReference type="Gene3D" id="2.60.40.60">
    <property type="entry name" value="Cadherins"/>
    <property type="match status" value="3"/>
</dbReference>
<dbReference type="PROSITE" id="PS00232">
    <property type="entry name" value="CADHERIN_1"/>
    <property type="match status" value="1"/>
</dbReference>
<dbReference type="GO" id="GO:0005886">
    <property type="term" value="C:plasma membrane"/>
    <property type="evidence" value="ECO:0007669"/>
    <property type="project" value="InterPro"/>
</dbReference>
<feature type="domain" description="Cadherin" evidence="10">
    <location>
        <begin position="263"/>
        <end position="405"/>
    </location>
</feature>
<keyword evidence="5" id="KW-0130">Cell adhesion</keyword>
<dbReference type="GO" id="GO:0005509">
    <property type="term" value="F:calcium ion binding"/>
    <property type="evidence" value="ECO:0007669"/>
    <property type="project" value="UniProtKB-UniRule"/>
</dbReference>
<dbReference type="CDD" id="cd11304">
    <property type="entry name" value="Cadherin_repeat"/>
    <property type="match status" value="2"/>
</dbReference>
<dbReference type="EMBL" id="LNIX01000001">
    <property type="protein sequence ID" value="OXA61789.1"/>
    <property type="molecule type" value="Genomic_DNA"/>
</dbReference>
<sequence>MKLPKRTNNSQSSSSPPQSLLPHTSASASKSASSGVGYLSCLWLLLCLLSPVPSAMGVAIVRRNVVKIPHDVFPGYSIKKFGAGSTGHVFHLMPNDYSDYFTVLDNGILMSTANMTDLIDHPVSLVVREELPESNVSTNHTVQLYVLDSHNMLKFKDSYEASVLENSAVGSPLKLKTLVRPTSDPDRKIKYEIIGGDGKGYFHAKTNSSNHAVEIFTTKVLDREEQKSYSLMIKAYDVVGVDTAVTKITVTVLDENDNAPIFSKTTYRWAIPTNTTRFSPAGKVHAEDADGDHVSYRLTNNNPTFVIVPQTGEILLVNKPEEQSYQLEVQAHDVRTPSLFASQHASVFIEVGSPEYLEGVLAQQDPDEGVVVVILDGDDDIDDDDDDMDSDQDVDLPRRNRGPSYRRAKRRVTRAVRPTMRKEFPESDGQQEGKVVFELTRENEFETFKIRDENPWVTVEPNGAVRVKKKWDYEELGPEKTIDFWVTISNTGSSAVWMAVISATRFWNYLEIIASFIGYCWAAKGGRKWISSLCDFHPHPIFLSPSISPSDRSLNLSHQETQIGVFPFVNTATTSPCPCGWLFNLDFNFH</sequence>
<keyword evidence="4 8" id="KW-0106">Calcium</keyword>
<reference evidence="11 12" key="1">
    <citation type="submission" date="2015-12" db="EMBL/GenBank/DDBJ databases">
        <title>The genome of Folsomia candida.</title>
        <authorList>
            <person name="Faddeeva A."/>
            <person name="Derks M.F."/>
            <person name="Anvar Y."/>
            <person name="Smit S."/>
            <person name="Van Straalen N."/>
            <person name="Roelofs D."/>
        </authorList>
    </citation>
    <scope>NUCLEOTIDE SEQUENCE [LARGE SCALE GENOMIC DNA]</scope>
    <source>
        <strain evidence="11 12">VU population</strain>
        <tissue evidence="11">Whole body</tissue>
    </source>
</reference>
<evidence type="ECO:0000313" key="12">
    <source>
        <dbReference type="Proteomes" id="UP000198287"/>
    </source>
</evidence>
<evidence type="ECO:0000256" key="6">
    <source>
        <dbReference type="ARBA" id="ARBA00022989"/>
    </source>
</evidence>
<dbReference type="InterPro" id="IPR015919">
    <property type="entry name" value="Cadherin-like_sf"/>
</dbReference>
<evidence type="ECO:0000256" key="2">
    <source>
        <dbReference type="ARBA" id="ARBA00022692"/>
    </source>
</evidence>
<dbReference type="InterPro" id="IPR002126">
    <property type="entry name" value="Cadherin-like_dom"/>
</dbReference>
<evidence type="ECO:0000313" key="11">
    <source>
        <dbReference type="EMBL" id="OXA61789.1"/>
    </source>
</evidence>
<gene>
    <name evidence="11" type="ORF">Fcan01_03778</name>
</gene>
<keyword evidence="6" id="KW-1133">Transmembrane helix</keyword>
<evidence type="ECO:0000256" key="8">
    <source>
        <dbReference type="PROSITE-ProRule" id="PRU00043"/>
    </source>
</evidence>
<dbReference type="SMART" id="SM00112">
    <property type="entry name" value="CA"/>
    <property type="match status" value="2"/>
</dbReference>
<dbReference type="Pfam" id="PF00028">
    <property type="entry name" value="Cadherin"/>
    <property type="match status" value="1"/>
</dbReference>